<accession>A0ABV3W7R4</accession>
<dbReference type="InterPro" id="IPR052897">
    <property type="entry name" value="Sec-Metab_Biosynth_Hydrolase"/>
</dbReference>
<reference evidence="2 3" key="1">
    <citation type="submission" date="2024-07" db="EMBL/GenBank/DDBJ databases">
        <title>A survey of Mimosa microsymbionts across Brazilian biomes reveals a high diversity of Paraburkholderia nodulating endemic species, but also that Cupriavidus is common as a symbiont of widespread species.</title>
        <authorList>
            <person name="Rouws L."/>
            <person name="Barauna A."/>
            <person name="Beukes C."/>
            <person name="Rouws J.R.C."/>
            <person name="De Faria S.M."/>
            <person name="Gross E."/>
            <person name="Bueno Dos Reis Junior F."/>
            <person name="Simon M.F."/>
            <person name="Maluk M."/>
            <person name="Odee D.W."/>
            <person name="Kenicer G."/>
            <person name="Young J.P.W."/>
            <person name="Reis V.M."/>
            <person name="Zilli J."/>
            <person name="James E.K."/>
        </authorList>
    </citation>
    <scope>NUCLEOTIDE SEQUENCE [LARGE SCALE GENOMIC DNA]</scope>
    <source>
        <strain evidence="2 3">BR14375</strain>
    </source>
</reference>
<dbReference type="Proteomes" id="UP001558535">
    <property type="component" value="Unassembled WGS sequence"/>
</dbReference>
<dbReference type="EMBL" id="JBFPKE010000001">
    <property type="protein sequence ID" value="MEX3749248.1"/>
    <property type="molecule type" value="Genomic_DNA"/>
</dbReference>
<comment type="caution">
    <text evidence="2">The sequence shown here is derived from an EMBL/GenBank/DDBJ whole genome shotgun (WGS) entry which is preliminary data.</text>
</comment>
<organism evidence="2 3">
    <name type="scientific">Paraburkholderia phenoliruptrix</name>
    <dbReference type="NCBI Taxonomy" id="252970"/>
    <lineage>
        <taxon>Bacteria</taxon>
        <taxon>Pseudomonadati</taxon>
        <taxon>Pseudomonadota</taxon>
        <taxon>Betaproteobacteria</taxon>
        <taxon>Burkholderiales</taxon>
        <taxon>Burkholderiaceae</taxon>
        <taxon>Paraburkholderia</taxon>
    </lineage>
</organism>
<dbReference type="SUPFAM" id="SSF53474">
    <property type="entry name" value="alpha/beta-Hydrolases"/>
    <property type="match status" value="1"/>
</dbReference>
<dbReference type="InterPro" id="IPR029058">
    <property type="entry name" value="AB_hydrolase_fold"/>
</dbReference>
<keyword evidence="2" id="KW-0378">Hydrolase</keyword>
<protein>
    <submittedName>
        <fullName evidence="2">Alpha/beta fold hydrolase</fullName>
    </submittedName>
</protein>
<evidence type="ECO:0000259" key="1">
    <source>
        <dbReference type="Pfam" id="PF12697"/>
    </source>
</evidence>
<name>A0ABV3W7R4_9BURK</name>
<evidence type="ECO:0000313" key="3">
    <source>
        <dbReference type="Proteomes" id="UP001558535"/>
    </source>
</evidence>
<feature type="domain" description="AB hydrolase-1" evidence="1">
    <location>
        <begin position="82"/>
        <end position="293"/>
    </location>
</feature>
<dbReference type="Pfam" id="PF12697">
    <property type="entry name" value="Abhydrolase_6"/>
    <property type="match status" value="1"/>
</dbReference>
<evidence type="ECO:0000313" key="2">
    <source>
        <dbReference type="EMBL" id="MEX3749248.1"/>
    </source>
</evidence>
<proteinExistence type="predicted"/>
<dbReference type="Gene3D" id="3.40.50.1820">
    <property type="entry name" value="alpha/beta hydrolase"/>
    <property type="match status" value="1"/>
</dbReference>
<dbReference type="PANTHER" id="PTHR37017:SF11">
    <property type="entry name" value="ESTERASE_LIPASE_THIOESTERASE DOMAIN-CONTAINING PROTEIN"/>
    <property type="match status" value="1"/>
</dbReference>
<dbReference type="InterPro" id="IPR000073">
    <property type="entry name" value="AB_hydrolase_1"/>
</dbReference>
<dbReference type="RefSeq" id="WP_368608064.1">
    <property type="nucleotide sequence ID" value="NZ_CP168530.1"/>
</dbReference>
<dbReference type="GO" id="GO:0016787">
    <property type="term" value="F:hydrolase activity"/>
    <property type="evidence" value="ECO:0007669"/>
    <property type="project" value="UniProtKB-KW"/>
</dbReference>
<sequence>MNDVQIATCHHPPTSDKFWVVLAAALFKMKTPTGPDYPDSYHARATRRPYVWLSRLAKAIAFTVALAGVHATALAAPAVRNIVLVHGAFADGSSWSPVVVRLQRMGYHVTAVQNPLTSLADDVAATEQVLRRQTGDVLLVGHSWAGAVVTQAGNASNVKGLVYLSALVPDDGESVSDLLQRLNAPMTGLTPDAQGLIWLDDARQFQHVMASDIPLQQARVLTSVQQPVAAACFTGKIQHAAWHDKPVWYLHTTNDNALTPGVQRAIAQQIGATVTSIRSAHMSMLSHPDDVARLIDQAARSASH</sequence>
<keyword evidence="3" id="KW-1185">Reference proteome</keyword>
<dbReference type="PANTHER" id="PTHR37017">
    <property type="entry name" value="AB HYDROLASE-1 DOMAIN-CONTAINING PROTEIN-RELATED"/>
    <property type="match status" value="1"/>
</dbReference>
<gene>
    <name evidence="2" type="ORF">AB3X84_04410</name>
</gene>